<dbReference type="PROSITE" id="PS51257">
    <property type="entry name" value="PROKAR_LIPOPROTEIN"/>
    <property type="match status" value="1"/>
</dbReference>
<dbReference type="Proteomes" id="UP000001868">
    <property type="component" value="Chromosome"/>
</dbReference>
<accession>B4RBC3</accession>
<evidence type="ECO:0000313" key="3">
    <source>
        <dbReference type="Proteomes" id="UP000001868"/>
    </source>
</evidence>
<feature type="region of interest" description="Disordered" evidence="1">
    <location>
        <begin position="27"/>
        <end position="53"/>
    </location>
</feature>
<reference evidence="2 3" key="1">
    <citation type="journal article" date="2008" name="BMC Genomics">
        <title>Complete genome of Phenylobacterium zucineum - a novel facultative intracellular bacterium isolated from human erythroleukemia cell line K562.</title>
        <authorList>
            <person name="Luo Y."/>
            <person name="Xu X."/>
            <person name="Ding Z."/>
            <person name="Liu Z."/>
            <person name="Zhang B."/>
            <person name="Yan Z."/>
            <person name="Sun J."/>
            <person name="Hu S."/>
            <person name="Hu X."/>
        </authorList>
    </citation>
    <scope>NUCLEOTIDE SEQUENCE [LARGE SCALE GENOMIC DNA]</scope>
    <source>
        <strain evidence="2 3">HLK1</strain>
    </source>
</reference>
<dbReference type="KEGG" id="pzu:PHZ_c3359"/>
<dbReference type="EMBL" id="CP000747">
    <property type="protein sequence ID" value="ACG79768.1"/>
    <property type="molecule type" value="Genomic_DNA"/>
</dbReference>
<evidence type="ECO:0000256" key="1">
    <source>
        <dbReference type="SAM" id="MobiDB-lite"/>
    </source>
</evidence>
<organism evidence="2 3">
    <name type="scientific">Phenylobacterium zucineum (strain HLK1)</name>
    <dbReference type="NCBI Taxonomy" id="450851"/>
    <lineage>
        <taxon>Bacteria</taxon>
        <taxon>Pseudomonadati</taxon>
        <taxon>Pseudomonadota</taxon>
        <taxon>Alphaproteobacteria</taxon>
        <taxon>Caulobacterales</taxon>
        <taxon>Caulobacteraceae</taxon>
        <taxon>Phenylobacterium</taxon>
    </lineage>
</organism>
<dbReference type="AlphaFoldDB" id="B4RBC3"/>
<dbReference type="eggNOG" id="COG3650">
    <property type="taxonomic scope" value="Bacteria"/>
</dbReference>
<feature type="compositionally biased region" description="Pro residues" evidence="1">
    <location>
        <begin position="33"/>
        <end position="44"/>
    </location>
</feature>
<gene>
    <name evidence="2" type="ordered locus">PHZ_c3359</name>
</gene>
<sequence>MWKTREGSMRHALLPLLLLLAACQPQDPDGAAAPPPADAPPALEPVPTVSDFSRPMTARGTEPFWAVRIDGTKAVLLRPDHPEKAFEAPGAQISPGRAVYEMTAQDGTTMRVTLFVSTCSDGMSDLTYPMTAEVELAGEALRGCAAPTDDLPREGG</sequence>
<name>B4RBC3_PHEZH</name>
<dbReference type="STRING" id="450851.PHZ_c3359"/>
<evidence type="ECO:0000313" key="2">
    <source>
        <dbReference type="EMBL" id="ACG79768.1"/>
    </source>
</evidence>
<keyword evidence="3" id="KW-1185">Reference proteome</keyword>
<dbReference type="HOGENOM" id="CLU_129881_0_0_5"/>
<proteinExistence type="predicted"/>
<evidence type="ECO:0008006" key="4">
    <source>
        <dbReference type="Google" id="ProtNLM"/>
    </source>
</evidence>
<protein>
    <recommendedName>
        <fullName evidence="4">Lipoprotein</fullName>
    </recommendedName>
</protein>